<sequence length="376" mass="39890">MSRRPAPGEYPRATPRAPAKTHPRATLDSIARELGVSRTTVSNAYNRPDQLSPELRQLILGTARELGYPGPNPTARSLRTARSGAVGVILTERLAYAFEDHASVDFLAGLAAANDVSLTLIPVGPGEGPSPNRDSVANAIVDGFVVYSVPAGDPHLKAARERGLPVVVCDQPATLSGVPYVGIDDAAAIEPAARSLVSAGHRRIGILTKRLFSRPRDGAVTRAELETSDMHVQRNRVRGALEVFRAAGIAEVPIVNRHFNDVASAADGARELIGAHPDLTAVLCTTDSMALGVLEAFGDRVPRDLSVTGFDGIAAARYLGLTTVEQPNTRKGREVGRVLRQLIDAPAAPPAPRTILPTQFVPGRTVSAPRERPRGL</sequence>
<evidence type="ECO:0000256" key="4">
    <source>
        <dbReference type="SAM" id="MobiDB-lite"/>
    </source>
</evidence>
<organism evidence="6 7">
    <name type="scientific">Corynebacterium timonense</name>
    <dbReference type="NCBI Taxonomy" id="441500"/>
    <lineage>
        <taxon>Bacteria</taxon>
        <taxon>Bacillati</taxon>
        <taxon>Actinomycetota</taxon>
        <taxon>Actinomycetes</taxon>
        <taxon>Mycobacteriales</taxon>
        <taxon>Corynebacteriaceae</taxon>
        <taxon>Corynebacterium</taxon>
    </lineage>
</organism>
<dbReference type="Pfam" id="PF13377">
    <property type="entry name" value="Peripla_BP_3"/>
    <property type="match status" value="1"/>
</dbReference>
<dbReference type="PANTHER" id="PTHR30146:SF138">
    <property type="entry name" value="TRANSCRIPTIONAL REGULATORY PROTEIN"/>
    <property type="match status" value="1"/>
</dbReference>
<accession>A0A1H1L9L3</accession>
<dbReference type="EMBL" id="LT629765">
    <property type="protein sequence ID" value="SDR70579.1"/>
    <property type="molecule type" value="Genomic_DNA"/>
</dbReference>
<dbReference type="GO" id="GO:0003700">
    <property type="term" value="F:DNA-binding transcription factor activity"/>
    <property type="evidence" value="ECO:0007669"/>
    <property type="project" value="TreeGrafter"/>
</dbReference>
<reference evidence="6 7" key="1">
    <citation type="submission" date="2016-10" db="EMBL/GenBank/DDBJ databases">
        <authorList>
            <person name="de Groot N.N."/>
        </authorList>
    </citation>
    <scope>NUCLEOTIDE SEQUENCE [LARGE SCALE GENOMIC DNA]</scope>
    <source>
        <strain evidence="6 7">DSM 45434</strain>
    </source>
</reference>
<keyword evidence="2 6" id="KW-0238">DNA-binding</keyword>
<dbReference type="Gene3D" id="3.40.50.2300">
    <property type="match status" value="2"/>
</dbReference>
<dbReference type="CDD" id="cd06279">
    <property type="entry name" value="PBP1_LacI-like"/>
    <property type="match status" value="1"/>
</dbReference>
<dbReference type="eggNOG" id="COG1609">
    <property type="taxonomic scope" value="Bacteria"/>
</dbReference>
<dbReference type="SMART" id="SM00354">
    <property type="entry name" value="HTH_LACI"/>
    <property type="match status" value="1"/>
</dbReference>
<dbReference type="CDD" id="cd01392">
    <property type="entry name" value="HTH_LacI"/>
    <property type="match status" value="1"/>
</dbReference>
<dbReference type="SUPFAM" id="SSF47413">
    <property type="entry name" value="lambda repressor-like DNA-binding domains"/>
    <property type="match status" value="1"/>
</dbReference>
<dbReference type="InterPro" id="IPR028082">
    <property type="entry name" value="Peripla_BP_I"/>
</dbReference>
<dbReference type="STRING" id="1203190.GCA_000312345_02339"/>
<feature type="domain" description="HTH lacI-type" evidence="5">
    <location>
        <begin position="25"/>
        <end position="80"/>
    </location>
</feature>
<dbReference type="Gene3D" id="1.10.260.40">
    <property type="entry name" value="lambda repressor-like DNA-binding domains"/>
    <property type="match status" value="1"/>
</dbReference>
<evidence type="ECO:0000256" key="2">
    <source>
        <dbReference type="ARBA" id="ARBA00023125"/>
    </source>
</evidence>
<dbReference type="Pfam" id="PF00356">
    <property type="entry name" value="LacI"/>
    <property type="match status" value="1"/>
</dbReference>
<evidence type="ECO:0000259" key="5">
    <source>
        <dbReference type="PROSITE" id="PS50932"/>
    </source>
</evidence>
<keyword evidence="3" id="KW-0804">Transcription</keyword>
<dbReference type="PANTHER" id="PTHR30146">
    <property type="entry name" value="LACI-RELATED TRANSCRIPTIONAL REPRESSOR"/>
    <property type="match status" value="1"/>
</dbReference>
<dbReference type="Proteomes" id="UP000182237">
    <property type="component" value="Chromosome I"/>
</dbReference>
<dbReference type="InterPro" id="IPR000843">
    <property type="entry name" value="HTH_LacI"/>
</dbReference>
<dbReference type="RefSeq" id="WP_019195103.1">
    <property type="nucleotide sequence ID" value="NZ_LT629765.1"/>
</dbReference>
<feature type="region of interest" description="Disordered" evidence="4">
    <location>
        <begin position="1"/>
        <end position="23"/>
    </location>
</feature>
<protein>
    <submittedName>
        <fullName evidence="6">DNA-binding transcriptional regulator, LacI/PurR family</fullName>
    </submittedName>
</protein>
<dbReference type="InterPro" id="IPR046335">
    <property type="entry name" value="LacI/GalR-like_sensor"/>
</dbReference>
<evidence type="ECO:0000256" key="1">
    <source>
        <dbReference type="ARBA" id="ARBA00023015"/>
    </source>
</evidence>
<dbReference type="OrthoDB" id="5171752at2"/>
<proteinExistence type="predicted"/>
<keyword evidence="1" id="KW-0805">Transcription regulation</keyword>
<name>A0A1H1L9L3_9CORY</name>
<keyword evidence="7" id="KW-1185">Reference proteome</keyword>
<evidence type="ECO:0000313" key="7">
    <source>
        <dbReference type="Proteomes" id="UP000182237"/>
    </source>
</evidence>
<dbReference type="GO" id="GO:0000976">
    <property type="term" value="F:transcription cis-regulatory region binding"/>
    <property type="evidence" value="ECO:0007669"/>
    <property type="project" value="TreeGrafter"/>
</dbReference>
<gene>
    <name evidence="6" type="ORF">SAMN04488539_0097</name>
</gene>
<evidence type="ECO:0000313" key="6">
    <source>
        <dbReference type="EMBL" id="SDR70579.1"/>
    </source>
</evidence>
<dbReference type="SUPFAM" id="SSF53822">
    <property type="entry name" value="Periplasmic binding protein-like I"/>
    <property type="match status" value="1"/>
</dbReference>
<evidence type="ECO:0000256" key="3">
    <source>
        <dbReference type="ARBA" id="ARBA00023163"/>
    </source>
</evidence>
<dbReference type="PROSITE" id="PS50932">
    <property type="entry name" value="HTH_LACI_2"/>
    <property type="match status" value="1"/>
</dbReference>
<dbReference type="InterPro" id="IPR010982">
    <property type="entry name" value="Lambda_DNA-bd_dom_sf"/>
</dbReference>
<dbReference type="AlphaFoldDB" id="A0A1H1L9L3"/>
<feature type="region of interest" description="Disordered" evidence="4">
    <location>
        <begin position="353"/>
        <end position="376"/>
    </location>
</feature>